<proteinExistence type="predicted"/>
<comment type="caution">
    <text evidence="4">The sequence shown here is derived from an EMBL/GenBank/DDBJ whole genome shotgun (WGS) entry which is preliminary data.</text>
</comment>
<dbReference type="SUPFAM" id="SSF50630">
    <property type="entry name" value="Acid proteases"/>
    <property type="match status" value="1"/>
</dbReference>
<evidence type="ECO:0000259" key="3">
    <source>
        <dbReference type="PROSITE" id="PS50175"/>
    </source>
</evidence>
<feature type="region of interest" description="Disordered" evidence="2">
    <location>
        <begin position="833"/>
        <end position="863"/>
    </location>
</feature>
<name>A0A8S9Y762_APOLU</name>
<dbReference type="Pfam" id="PF00077">
    <property type="entry name" value="RVP"/>
    <property type="match status" value="1"/>
</dbReference>
<dbReference type="InterPro" id="IPR021109">
    <property type="entry name" value="Peptidase_aspartic_dom_sf"/>
</dbReference>
<dbReference type="GO" id="GO:0004190">
    <property type="term" value="F:aspartic-type endopeptidase activity"/>
    <property type="evidence" value="ECO:0007669"/>
    <property type="project" value="InterPro"/>
</dbReference>
<keyword evidence="1" id="KW-0378">Hydrolase</keyword>
<feature type="compositionally biased region" description="Basic and acidic residues" evidence="2">
    <location>
        <begin position="897"/>
        <end position="907"/>
    </location>
</feature>
<feature type="region of interest" description="Disordered" evidence="2">
    <location>
        <begin position="877"/>
        <end position="907"/>
    </location>
</feature>
<dbReference type="InterPro" id="IPR001995">
    <property type="entry name" value="Peptidase_A2_cat"/>
</dbReference>
<feature type="region of interest" description="Disordered" evidence="2">
    <location>
        <begin position="1070"/>
        <end position="1104"/>
    </location>
</feature>
<feature type="region of interest" description="Disordered" evidence="2">
    <location>
        <begin position="914"/>
        <end position="933"/>
    </location>
</feature>
<dbReference type="GO" id="GO:0006508">
    <property type="term" value="P:proteolysis"/>
    <property type="evidence" value="ECO:0007669"/>
    <property type="project" value="InterPro"/>
</dbReference>
<protein>
    <recommendedName>
        <fullName evidence="3">Peptidase A2 domain-containing protein</fullName>
    </recommendedName>
</protein>
<dbReference type="Proteomes" id="UP000466442">
    <property type="component" value="Linkage Group LG1"/>
</dbReference>
<accession>A0A8S9Y762</accession>
<gene>
    <name evidence="4" type="ORF">GE061_000016</name>
</gene>
<keyword evidence="5" id="KW-1185">Reference proteome</keyword>
<dbReference type="OrthoDB" id="6630262at2759"/>
<sequence>MASNEIRHGKISNSITSHFTDVYKLIVEHQRQVWSTTYTNADGAGAWTRAIIQDPLRPPWFSGRRDLNRRYITTINRLLLGHAFTNSFKFLMKKRNDPDCDLCEQHMVQDLQHLLLKCTRTRTSLNPVLHDGTVGVDDRARVLEYLKRALNNTQLYFPSVVHVQSTHMSSSGRKTKRPHQPTLKFLEHMEQVRNKQRRTESTQPVALKKCSVPIQRLTEEQIRKWSRAEVSGDQNQQSRTDIVRYFPSTHMSSSGRKTKRPHHPTLKFLIMFSDVINLQFRAENGVPFLIAFQLPACDKWFSVPLESRDLAFHGCVVGLDPVKPVLSGSFEQTTVQLEPTDILMRHFKSLLARSTEGFVNPCRLPALPTNSHDSLFVGFQLLFEQQLRHTSDLCRTSLDTMISAFREMASLQPLCKLEVPIFDGQSEDPETWMKLYERACNINKWDTDLLKIYNMVSYFPSGTIAQKWFFSRFSSDSLGDWDSWKTSFLSGFGVNPVQSARAALEFKYEGGPLMEFYYEKLKLIHMAFGYLSDRAVNSLILLGLPEPMQHQATMLNYDTREDLRKIMERMRVTVSYSSLPASVISQEVTHKALGIVSHHVCSISQKLPSVNLKINGVEINALLDTGASVDLINKKLIGEPQWKLRRDNLTLFGFNGAKENVDQSVEVSIAYGDRIVKSRAYVCASIGFEFIMSYSTLNKLGFHLVNADVPQYEEKQVVEQPSVEKKHGPVVSVLNQPPSEKTLPQTNKVKLTRFQNQPGIKNKEDVMKLLIKPDKPVPEKYAVPFTLQDNAPVELMEQVRKKRMKTESAQPVVLKYCTVPIQRLTEEQIRKWSRAEVSGDQNQQSQADVVRNDEDSQPSGEELQLSESFEHLSLHDDIEDSESPRDVEDGEQSRSCARLEEDPLENSKEVIDEALAIPTEQTPDVEDGEQSRSCAGLEEDLLENSKEVIDEALAIPTEQTPDVEDGEQSRSCAGLEEDPLENSKEVIDEALAIPTEQTPDVEDGEQSRSCAGLEEDPLVNSKEVIDEALTIPTEQTPDVEDGEQSRSCAGLEEDPLENSKEVIDEALAIPTEQTPSCSCPEEETEDNPSVNIEERSLGSRSESPWSDGPFFPVHVQPPELPIQASYVRSANPAWQQVIDDDIFRYLYEPSSPNPNISSEVIMYAERMRHLDMIDDCIAAYSRIFPPRHFKVDKKKGVLRSAEENPTSWLECKHLQLRTLLGQQLM</sequence>
<evidence type="ECO:0000313" key="5">
    <source>
        <dbReference type="Proteomes" id="UP000466442"/>
    </source>
</evidence>
<evidence type="ECO:0000256" key="2">
    <source>
        <dbReference type="SAM" id="MobiDB-lite"/>
    </source>
</evidence>
<dbReference type="InterPro" id="IPR018061">
    <property type="entry name" value="Retropepsins"/>
</dbReference>
<feature type="domain" description="Peptidase A2" evidence="3">
    <location>
        <begin position="619"/>
        <end position="656"/>
    </location>
</feature>
<dbReference type="AlphaFoldDB" id="A0A8S9Y762"/>
<dbReference type="Gene3D" id="2.40.70.10">
    <property type="entry name" value="Acid Proteases"/>
    <property type="match status" value="1"/>
</dbReference>
<evidence type="ECO:0000313" key="4">
    <source>
        <dbReference type="EMBL" id="KAF6215685.1"/>
    </source>
</evidence>
<evidence type="ECO:0000256" key="1">
    <source>
        <dbReference type="ARBA" id="ARBA00022801"/>
    </source>
</evidence>
<dbReference type="PROSITE" id="PS50175">
    <property type="entry name" value="ASP_PROT_RETROV"/>
    <property type="match status" value="1"/>
</dbReference>
<organism evidence="4 5">
    <name type="scientific">Apolygus lucorum</name>
    <name type="common">Small green plant bug</name>
    <name type="synonym">Lygocoris lucorum</name>
    <dbReference type="NCBI Taxonomy" id="248454"/>
    <lineage>
        <taxon>Eukaryota</taxon>
        <taxon>Metazoa</taxon>
        <taxon>Ecdysozoa</taxon>
        <taxon>Arthropoda</taxon>
        <taxon>Hexapoda</taxon>
        <taxon>Insecta</taxon>
        <taxon>Pterygota</taxon>
        <taxon>Neoptera</taxon>
        <taxon>Paraneoptera</taxon>
        <taxon>Hemiptera</taxon>
        <taxon>Heteroptera</taxon>
        <taxon>Panheteroptera</taxon>
        <taxon>Cimicomorpha</taxon>
        <taxon>Miridae</taxon>
        <taxon>Mirini</taxon>
        <taxon>Apolygus</taxon>
    </lineage>
</organism>
<dbReference type="EMBL" id="WIXP02000001">
    <property type="protein sequence ID" value="KAF6215685.1"/>
    <property type="molecule type" value="Genomic_DNA"/>
</dbReference>
<feature type="region of interest" description="Disordered" evidence="2">
    <location>
        <begin position="938"/>
        <end position="1057"/>
    </location>
</feature>
<feature type="compositionally biased region" description="Basic and acidic residues" evidence="2">
    <location>
        <begin position="877"/>
        <end position="887"/>
    </location>
</feature>
<reference evidence="4" key="1">
    <citation type="journal article" date="2021" name="Mol. Ecol. Resour.">
        <title>Apolygus lucorum genome provides insights into omnivorousness and mesophyll feeding.</title>
        <authorList>
            <person name="Liu Y."/>
            <person name="Liu H."/>
            <person name="Wang H."/>
            <person name="Huang T."/>
            <person name="Liu B."/>
            <person name="Yang B."/>
            <person name="Yin L."/>
            <person name="Li B."/>
            <person name="Zhang Y."/>
            <person name="Zhang S."/>
            <person name="Jiang F."/>
            <person name="Zhang X."/>
            <person name="Ren Y."/>
            <person name="Wang B."/>
            <person name="Wang S."/>
            <person name="Lu Y."/>
            <person name="Wu K."/>
            <person name="Fan W."/>
            <person name="Wang G."/>
        </authorList>
    </citation>
    <scope>NUCLEOTIDE SEQUENCE</scope>
    <source>
        <strain evidence="4">12Hb</strain>
    </source>
</reference>
<dbReference type="CDD" id="cd00303">
    <property type="entry name" value="retropepsin_like"/>
    <property type="match status" value="1"/>
</dbReference>